<accession>A0ABV4U618</accession>
<evidence type="ECO:0000313" key="2">
    <source>
        <dbReference type="EMBL" id="MFA9478762.1"/>
    </source>
</evidence>
<dbReference type="SUPFAM" id="SSF53697">
    <property type="entry name" value="SIS domain"/>
    <property type="match status" value="1"/>
</dbReference>
<sequence>MATLNDFGYVQAVFKNLKKVTDEQGDNIKSAAALMADAIEQDRLIHVYGGGGHTTLVMGEMFFRAGGLSNINPLMETGLSVFNQALKYLELERCVNYGRSILKYYDLQQGDLMILFHNIGINAATIDAAMEAKESGVKIIAVSSSYWQNEMPSDHFIRHPSGKNLFDLADVCIDDYNPVGDAVVEVPGCEAPIGPVSNLVDFAIAHLLEIECVRQCVERGIEPPVWNSANAPGGDEKNRRYVEKYKPRVKSL</sequence>
<dbReference type="InterPro" id="IPR046348">
    <property type="entry name" value="SIS_dom_sf"/>
</dbReference>
<dbReference type="Gene3D" id="3.40.50.10490">
    <property type="entry name" value="Glucose-6-phosphate isomerase like protein, domain 1"/>
    <property type="match status" value="1"/>
</dbReference>
<name>A0ABV4U618_9BACT</name>
<keyword evidence="3" id="KW-1185">Reference proteome</keyword>
<comment type="caution">
    <text evidence="2">The sequence shown here is derived from an EMBL/GenBank/DDBJ whole genome shotgun (WGS) entry which is preliminary data.</text>
</comment>
<keyword evidence="2" id="KW-0413">Isomerase</keyword>
<proteinExistence type="predicted"/>
<dbReference type="RefSeq" id="WP_425345689.1">
    <property type="nucleotide sequence ID" value="NZ_JBGUBD010000006.1"/>
</dbReference>
<dbReference type="EMBL" id="JBGUBD010000006">
    <property type="protein sequence ID" value="MFA9478762.1"/>
    <property type="molecule type" value="Genomic_DNA"/>
</dbReference>
<dbReference type="Proteomes" id="UP001575105">
    <property type="component" value="Unassembled WGS sequence"/>
</dbReference>
<dbReference type="NCBIfam" id="NF002805">
    <property type="entry name" value="PRK02947.1"/>
    <property type="match status" value="1"/>
</dbReference>
<dbReference type="GO" id="GO:0016853">
    <property type="term" value="F:isomerase activity"/>
    <property type="evidence" value="ECO:0007669"/>
    <property type="project" value="UniProtKB-KW"/>
</dbReference>
<protein>
    <submittedName>
        <fullName evidence="2">Sugar isomerase domain-containing protein</fullName>
    </submittedName>
</protein>
<organism evidence="2 3">
    <name type="scientific">Natronomicrosphaera hydrolytica</name>
    <dbReference type="NCBI Taxonomy" id="3242702"/>
    <lineage>
        <taxon>Bacteria</taxon>
        <taxon>Pseudomonadati</taxon>
        <taxon>Planctomycetota</taxon>
        <taxon>Phycisphaerae</taxon>
        <taxon>Phycisphaerales</taxon>
        <taxon>Phycisphaeraceae</taxon>
        <taxon>Natronomicrosphaera</taxon>
    </lineage>
</organism>
<feature type="domain" description="SIS" evidence="1">
    <location>
        <begin position="9"/>
        <end position="144"/>
    </location>
</feature>
<gene>
    <name evidence="2" type="ORF">ACERK3_10685</name>
</gene>
<dbReference type="InterPro" id="IPR001347">
    <property type="entry name" value="SIS_dom"/>
</dbReference>
<evidence type="ECO:0000259" key="1">
    <source>
        <dbReference type="Pfam" id="PF13580"/>
    </source>
</evidence>
<dbReference type="Pfam" id="PF13580">
    <property type="entry name" value="SIS_2"/>
    <property type="match status" value="1"/>
</dbReference>
<evidence type="ECO:0000313" key="3">
    <source>
        <dbReference type="Proteomes" id="UP001575105"/>
    </source>
</evidence>
<reference evidence="2 3" key="1">
    <citation type="submission" date="2024-08" db="EMBL/GenBank/DDBJ databases">
        <title>Whole-genome sequencing of halo(alkali)philic microorganisms from hypersaline lakes.</title>
        <authorList>
            <person name="Sorokin D.Y."/>
            <person name="Merkel A.Y."/>
            <person name="Messina E."/>
            <person name="Yakimov M."/>
        </authorList>
    </citation>
    <scope>NUCLEOTIDE SEQUENCE [LARGE SCALE GENOMIC DNA]</scope>
    <source>
        <strain evidence="2 3">AB-hyl4</strain>
    </source>
</reference>